<dbReference type="GO" id="GO:0042026">
    <property type="term" value="P:protein refolding"/>
    <property type="evidence" value="ECO:0000318"/>
    <property type="project" value="GO_Central"/>
</dbReference>
<dbReference type="GO" id="GO:0009408">
    <property type="term" value="P:response to heat"/>
    <property type="evidence" value="ECO:0000318"/>
    <property type="project" value="GO_Central"/>
</dbReference>
<feature type="region of interest" description="Disordered" evidence="4">
    <location>
        <begin position="125"/>
        <end position="157"/>
    </location>
</feature>
<dbReference type="InterPro" id="IPR008978">
    <property type="entry name" value="HSP20-like_chaperone"/>
</dbReference>
<dbReference type="KEGG" id="tca:663216"/>
<reference evidence="6 7" key="2">
    <citation type="journal article" date="2010" name="Nucleic Acids Res.">
        <title>BeetleBase in 2010: revisions to provide comprehensive genomic information for Tribolium castaneum.</title>
        <authorList>
            <person name="Kim H.S."/>
            <person name="Murphy T."/>
            <person name="Xia J."/>
            <person name="Caragea D."/>
            <person name="Park Y."/>
            <person name="Beeman R.W."/>
            <person name="Lorenzen M.D."/>
            <person name="Butcher S."/>
            <person name="Manak J.R."/>
            <person name="Brown S.J."/>
        </authorList>
    </citation>
    <scope>GENOME REANNOTATION</scope>
    <source>
        <strain evidence="6 7">Georgia GA2</strain>
    </source>
</reference>
<dbReference type="PANTHER" id="PTHR45640:SF13">
    <property type="entry name" value="HEAT SHOCK PROTEIN 22-RELATED"/>
    <property type="match status" value="1"/>
</dbReference>
<dbReference type="PANTHER" id="PTHR45640">
    <property type="entry name" value="HEAT SHOCK PROTEIN HSP-12.2-RELATED"/>
    <property type="match status" value="1"/>
</dbReference>
<dbReference type="Gene3D" id="2.60.40.790">
    <property type="match status" value="1"/>
</dbReference>
<feature type="domain" description="SHSP" evidence="5">
    <location>
        <begin position="33"/>
        <end position="142"/>
    </location>
</feature>
<proteinExistence type="inferred from homology"/>
<comment type="similarity">
    <text evidence="2 3">Belongs to the small heat shock protein (HSP20) family.</text>
</comment>
<dbReference type="GO" id="GO:0005634">
    <property type="term" value="C:nucleus"/>
    <property type="evidence" value="ECO:0000318"/>
    <property type="project" value="GO_Central"/>
</dbReference>
<evidence type="ECO:0000256" key="2">
    <source>
        <dbReference type="PROSITE-ProRule" id="PRU00285"/>
    </source>
</evidence>
<dbReference type="Proteomes" id="UP000007266">
    <property type="component" value="Linkage group 8"/>
</dbReference>
<dbReference type="PROSITE" id="PS01031">
    <property type="entry name" value="SHSP"/>
    <property type="match status" value="1"/>
</dbReference>
<dbReference type="GO" id="GO:0005737">
    <property type="term" value="C:cytoplasm"/>
    <property type="evidence" value="ECO:0000318"/>
    <property type="project" value="GO_Central"/>
</dbReference>
<dbReference type="CDD" id="cd06526">
    <property type="entry name" value="metazoan_ACD"/>
    <property type="match status" value="1"/>
</dbReference>
<gene>
    <name evidence="6" type="primary">AUGUSTUS-3.0.2_05338</name>
    <name evidence="6" type="ORF">TcasGA2_TC005338</name>
</gene>
<reference evidence="6 7" key="1">
    <citation type="journal article" date="2008" name="Nature">
        <title>The genome of the model beetle and pest Tribolium castaneum.</title>
        <authorList>
            <consortium name="Tribolium Genome Sequencing Consortium"/>
            <person name="Richards S."/>
            <person name="Gibbs R.A."/>
            <person name="Weinstock G.M."/>
            <person name="Brown S.J."/>
            <person name="Denell R."/>
            <person name="Beeman R.W."/>
            <person name="Gibbs R."/>
            <person name="Beeman R.W."/>
            <person name="Brown S.J."/>
            <person name="Bucher G."/>
            <person name="Friedrich M."/>
            <person name="Grimmelikhuijzen C.J."/>
            <person name="Klingler M."/>
            <person name="Lorenzen M."/>
            <person name="Richards S."/>
            <person name="Roth S."/>
            <person name="Schroder R."/>
            <person name="Tautz D."/>
            <person name="Zdobnov E.M."/>
            <person name="Muzny D."/>
            <person name="Gibbs R.A."/>
            <person name="Weinstock G.M."/>
            <person name="Attaway T."/>
            <person name="Bell S."/>
            <person name="Buhay C.J."/>
            <person name="Chandrabose M.N."/>
            <person name="Chavez D."/>
            <person name="Clerk-Blankenburg K.P."/>
            <person name="Cree A."/>
            <person name="Dao M."/>
            <person name="Davis C."/>
            <person name="Chacko J."/>
            <person name="Dinh H."/>
            <person name="Dugan-Rocha S."/>
            <person name="Fowler G."/>
            <person name="Garner T.T."/>
            <person name="Garnes J."/>
            <person name="Gnirke A."/>
            <person name="Hawes A."/>
            <person name="Hernandez J."/>
            <person name="Hines S."/>
            <person name="Holder M."/>
            <person name="Hume J."/>
            <person name="Jhangiani S.N."/>
            <person name="Joshi V."/>
            <person name="Khan Z.M."/>
            <person name="Jackson L."/>
            <person name="Kovar C."/>
            <person name="Kowis A."/>
            <person name="Lee S."/>
            <person name="Lewis L.R."/>
            <person name="Margolis J."/>
            <person name="Morgan M."/>
            <person name="Nazareth L.V."/>
            <person name="Nguyen N."/>
            <person name="Okwuonu G."/>
            <person name="Parker D."/>
            <person name="Richards S."/>
            <person name="Ruiz S.J."/>
            <person name="Santibanez J."/>
            <person name="Savard J."/>
            <person name="Scherer S.E."/>
            <person name="Schneider B."/>
            <person name="Sodergren E."/>
            <person name="Tautz D."/>
            <person name="Vattahil S."/>
            <person name="Villasana D."/>
            <person name="White C.S."/>
            <person name="Wright R."/>
            <person name="Park Y."/>
            <person name="Beeman R.W."/>
            <person name="Lord J."/>
            <person name="Oppert B."/>
            <person name="Lorenzen M."/>
            <person name="Brown S."/>
            <person name="Wang L."/>
            <person name="Savard J."/>
            <person name="Tautz D."/>
            <person name="Richards S."/>
            <person name="Weinstock G."/>
            <person name="Gibbs R.A."/>
            <person name="Liu Y."/>
            <person name="Worley K."/>
            <person name="Weinstock G."/>
            <person name="Elsik C.G."/>
            <person name="Reese J.T."/>
            <person name="Elhaik E."/>
            <person name="Landan G."/>
            <person name="Graur D."/>
            <person name="Arensburger P."/>
            <person name="Atkinson P."/>
            <person name="Beeman R.W."/>
            <person name="Beidler J."/>
            <person name="Brown S.J."/>
            <person name="Demuth J.P."/>
            <person name="Drury D.W."/>
            <person name="Du Y.Z."/>
            <person name="Fujiwara H."/>
            <person name="Lorenzen M."/>
            <person name="Maselli V."/>
            <person name="Osanai M."/>
            <person name="Park Y."/>
            <person name="Robertson H.M."/>
            <person name="Tu Z."/>
            <person name="Wang J.J."/>
            <person name="Wang S."/>
            <person name="Richards S."/>
            <person name="Song H."/>
            <person name="Zhang L."/>
            <person name="Sodergren E."/>
            <person name="Werner D."/>
            <person name="Stanke M."/>
            <person name="Morgenstern B."/>
            <person name="Solovyev V."/>
            <person name="Kosarev P."/>
            <person name="Brown G."/>
            <person name="Chen H.C."/>
            <person name="Ermolaeva O."/>
            <person name="Hlavina W."/>
            <person name="Kapustin Y."/>
            <person name="Kiryutin B."/>
            <person name="Kitts P."/>
            <person name="Maglott D."/>
            <person name="Pruitt K."/>
            <person name="Sapojnikov V."/>
            <person name="Souvorov A."/>
            <person name="Mackey A.J."/>
            <person name="Waterhouse R.M."/>
            <person name="Wyder S."/>
            <person name="Zdobnov E.M."/>
            <person name="Zdobnov E.M."/>
            <person name="Wyder S."/>
            <person name="Kriventseva E.V."/>
            <person name="Kadowaki T."/>
            <person name="Bork P."/>
            <person name="Aranda M."/>
            <person name="Bao R."/>
            <person name="Beermann A."/>
            <person name="Berns N."/>
            <person name="Bolognesi R."/>
            <person name="Bonneton F."/>
            <person name="Bopp D."/>
            <person name="Brown S.J."/>
            <person name="Bucher G."/>
            <person name="Butts T."/>
            <person name="Chaumot A."/>
            <person name="Denell R.E."/>
            <person name="Ferrier D.E."/>
            <person name="Friedrich M."/>
            <person name="Gordon C.M."/>
            <person name="Jindra M."/>
            <person name="Klingler M."/>
            <person name="Lan Q."/>
            <person name="Lattorff H.M."/>
            <person name="Laudet V."/>
            <person name="von Levetsow C."/>
            <person name="Liu Z."/>
            <person name="Lutz R."/>
            <person name="Lynch J.A."/>
            <person name="da Fonseca R.N."/>
            <person name="Posnien N."/>
            <person name="Reuter R."/>
            <person name="Roth S."/>
            <person name="Savard J."/>
            <person name="Schinko J.B."/>
            <person name="Schmitt C."/>
            <person name="Schoppmeier M."/>
            <person name="Schroder R."/>
            <person name="Shippy T.D."/>
            <person name="Simonnet F."/>
            <person name="Marques-Souza H."/>
            <person name="Tautz D."/>
            <person name="Tomoyasu Y."/>
            <person name="Trauner J."/>
            <person name="Van der Zee M."/>
            <person name="Vervoort M."/>
            <person name="Wittkopp N."/>
            <person name="Wimmer E.A."/>
            <person name="Yang X."/>
            <person name="Jones A.K."/>
            <person name="Sattelle D.B."/>
            <person name="Ebert P.R."/>
            <person name="Nelson D."/>
            <person name="Scott J.G."/>
            <person name="Beeman R.W."/>
            <person name="Muthukrishnan S."/>
            <person name="Kramer K.J."/>
            <person name="Arakane Y."/>
            <person name="Beeman R.W."/>
            <person name="Zhu Q."/>
            <person name="Hogenkamp D."/>
            <person name="Dixit R."/>
            <person name="Oppert B."/>
            <person name="Jiang H."/>
            <person name="Zou Z."/>
            <person name="Marshall J."/>
            <person name="Elpidina E."/>
            <person name="Vinokurov K."/>
            <person name="Oppert C."/>
            <person name="Zou Z."/>
            <person name="Evans J."/>
            <person name="Lu Z."/>
            <person name="Zhao P."/>
            <person name="Sumathipala N."/>
            <person name="Altincicek B."/>
            <person name="Vilcinskas A."/>
            <person name="Williams M."/>
            <person name="Hultmark D."/>
            <person name="Hetru C."/>
            <person name="Jiang H."/>
            <person name="Grimmelikhuijzen C.J."/>
            <person name="Hauser F."/>
            <person name="Cazzamali G."/>
            <person name="Williamson M."/>
            <person name="Park Y."/>
            <person name="Li B."/>
            <person name="Tanaka Y."/>
            <person name="Predel R."/>
            <person name="Neupert S."/>
            <person name="Schachtner J."/>
            <person name="Verleyen P."/>
            <person name="Raible F."/>
            <person name="Bork P."/>
            <person name="Friedrich M."/>
            <person name="Walden K.K."/>
            <person name="Robertson H.M."/>
            <person name="Angeli S."/>
            <person name="Foret S."/>
            <person name="Bucher G."/>
            <person name="Schuetz S."/>
            <person name="Maleszka R."/>
            <person name="Wimmer E.A."/>
            <person name="Beeman R.W."/>
            <person name="Lorenzen M."/>
            <person name="Tomoyasu Y."/>
            <person name="Miller S.C."/>
            <person name="Grossmann D."/>
            <person name="Bucher G."/>
        </authorList>
    </citation>
    <scope>NUCLEOTIDE SEQUENCE [LARGE SCALE GENOMIC DNA]</scope>
    <source>
        <strain evidence="6 7">Georgia GA2</strain>
    </source>
</reference>
<dbReference type="GO" id="GO:0051082">
    <property type="term" value="F:unfolded protein binding"/>
    <property type="evidence" value="ECO:0000318"/>
    <property type="project" value="GO_Central"/>
</dbReference>
<evidence type="ECO:0000256" key="3">
    <source>
        <dbReference type="RuleBase" id="RU003616"/>
    </source>
</evidence>
<dbReference type="SMR" id="D6WV45"/>
<dbReference type="OMA" id="IHHERDP"/>
<feature type="compositionally biased region" description="Polar residues" evidence="4">
    <location>
        <begin position="139"/>
        <end position="151"/>
    </location>
</feature>
<evidence type="ECO:0000313" key="7">
    <source>
        <dbReference type="Proteomes" id="UP000007266"/>
    </source>
</evidence>
<evidence type="ECO:0000313" key="6">
    <source>
        <dbReference type="EMBL" id="EFA07781.1"/>
    </source>
</evidence>
<dbReference type="PRINTS" id="PR00299">
    <property type="entry name" value="ACRYSTALLIN"/>
</dbReference>
<accession>D6WV45</accession>
<name>D6WV45_TRICA</name>
<dbReference type="PhylomeDB" id="D6WV45"/>
<evidence type="ECO:0000259" key="5">
    <source>
        <dbReference type="PROSITE" id="PS01031"/>
    </source>
</evidence>
<dbReference type="AlphaFoldDB" id="D6WV45"/>
<dbReference type="HOGENOM" id="CLU_095001_1_2_1"/>
<sequence>MALWLYTDPFDFYRPAHRFLERWFDPEDLFPRDFRLLQDHGSSDINFDKDKFQANIDVQQFRPEEITVKVSDDTVTVEGKHEEKRDEHGYISRHFVRKYVLPKGHDVNRVESKLSSDGVLTITAPKVGDGKEQEKSIPVVQTGQPTPAVQQKQEEKK</sequence>
<dbReference type="OrthoDB" id="1431247at2759"/>
<dbReference type="EMBL" id="KQ971363">
    <property type="protein sequence ID" value="EFA07781.1"/>
    <property type="molecule type" value="Genomic_DNA"/>
</dbReference>
<evidence type="ECO:0000256" key="1">
    <source>
        <dbReference type="ARBA" id="ARBA00023016"/>
    </source>
</evidence>
<dbReference type="SUPFAM" id="SSF49764">
    <property type="entry name" value="HSP20-like chaperones"/>
    <property type="match status" value="1"/>
</dbReference>
<keyword evidence="1" id="KW-0346">Stress response</keyword>
<dbReference type="InterPro" id="IPR001436">
    <property type="entry name" value="Alpha-crystallin/sHSP_animal"/>
</dbReference>
<evidence type="ECO:0000256" key="4">
    <source>
        <dbReference type="SAM" id="MobiDB-lite"/>
    </source>
</evidence>
<dbReference type="eggNOG" id="KOG3591">
    <property type="taxonomic scope" value="Eukaryota"/>
</dbReference>
<dbReference type="Pfam" id="PF00011">
    <property type="entry name" value="HSP20"/>
    <property type="match status" value="1"/>
</dbReference>
<organism evidence="6 7">
    <name type="scientific">Tribolium castaneum</name>
    <name type="common">Red flour beetle</name>
    <dbReference type="NCBI Taxonomy" id="7070"/>
    <lineage>
        <taxon>Eukaryota</taxon>
        <taxon>Metazoa</taxon>
        <taxon>Ecdysozoa</taxon>
        <taxon>Arthropoda</taxon>
        <taxon>Hexapoda</taxon>
        <taxon>Insecta</taxon>
        <taxon>Pterygota</taxon>
        <taxon>Neoptera</taxon>
        <taxon>Endopterygota</taxon>
        <taxon>Coleoptera</taxon>
        <taxon>Polyphaga</taxon>
        <taxon>Cucujiformia</taxon>
        <taxon>Tenebrionidae</taxon>
        <taxon>Tenebrionidae incertae sedis</taxon>
        <taxon>Tribolium</taxon>
    </lineage>
</organism>
<keyword evidence="7" id="KW-1185">Reference proteome</keyword>
<protein>
    <submittedName>
        <fullName evidence="6">Protein lethal(2)essential for life-like Protein</fullName>
    </submittedName>
</protein>
<dbReference type="InterPro" id="IPR002068">
    <property type="entry name" value="A-crystallin/Hsp20_dom"/>
</dbReference>
<dbReference type="InParanoid" id="D6WV45"/>